<proteinExistence type="predicted"/>
<dbReference type="AlphaFoldDB" id="A0A0F9GJZ0"/>
<gene>
    <name evidence="2" type="ORF">LCGC14_2174340</name>
</gene>
<reference evidence="2" key="1">
    <citation type="journal article" date="2015" name="Nature">
        <title>Complex archaea that bridge the gap between prokaryotes and eukaryotes.</title>
        <authorList>
            <person name="Spang A."/>
            <person name="Saw J.H."/>
            <person name="Jorgensen S.L."/>
            <person name="Zaremba-Niedzwiedzka K."/>
            <person name="Martijn J."/>
            <person name="Lind A.E."/>
            <person name="van Eijk R."/>
            <person name="Schleper C."/>
            <person name="Guy L."/>
            <person name="Ettema T.J."/>
        </authorList>
    </citation>
    <scope>NUCLEOTIDE SEQUENCE</scope>
</reference>
<evidence type="ECO:0000256" key="1">
    <source>
        <dbReference type="SAM" id="MobiDB-lite"/>
    </source>
</evidence>
<sequence length="40" mass="4383">MPSTSGERDLERAKALRASLKGVASPEAKRKIKEASDRLE</sequence>
<comment type="caution">
    <text evidence="2">The sequence shown here is derived from an EMBL/GenBank/DDBJ whole genome shotgun (WGS) entry which is preliminary data.</text>
</comment>
<name>A0A0F9GJZ0_9ZZZZ</name>
<accession>A0A0F9GJZ0</accession>
<protein>
    <submittedName>
        <fullName evidence="2">Uncharacterized protein</fullName>
    </submittedName>
</protein>
<feature type="region of interest" description="Disordered" evidence="1">
    <location>
        <begin position="17"/>
        <end position="40"/>
    </location>
</feature>
<dbReference type="EMBL" id="LAZR01028141">
    <property type="protein sequence ID" value="KKL63517.1"/>
    <property type="molecule type" value="Genomic_DNA"/>
</dbReference>
<organism evidence="2">
    <name type="scientific">marine sediment metagenome</name>
    <dbReference type="NCBI Taxonomy" id="412755"/>
    <lineage>
        <taxon>unclassified sequences</taxon>
        <taxon>metagenomes</taxon>
        <taxon>ecological metagenomes</taxon>
    </lineage>
</organism>
<feature type="compositionally biased region" description="Basic and acidic residues" evidence="1">
    <location>
        <begin position="27"/>
        <end position="40"/>
    </location>
</feature>
<evidence type="ECO:0000313" key="2">
    <source>
        <dbReference type="EMBL" id="KKL63517.1"/>
    </source>
</evidence>
<feature type="non-terminal residue" evidence="2">
    <location>
        <position position="40"/>
    </location>
</feature>